<proteinExistence type="predicted"/>
<dbReference type="AlphaFoldDB" id="A0AAP0I760"/>
<dbReference type="EMBL" id="JBBNAE010000007">
    <property type="protein sequence ID" value="KAK9109933.1"/>
    <property type="molecule type" value="Genomic_DNA"/>
</dbReference>
<sequence length="136" mass="15117">MRTYNFGAHYHHGGARGALVSRIVHLLLCSPSFPAFTLVRSSPLHCCLRCLSLHDPIGFQNIPDSFEQFVMCEWREGWGNVAVGLGGGEEAVLARRWSDNLRFVFQSEQVLVVLSDAGECQDLRPGELDHCVGFEA</sequence>
<organism evidence="1 2">
    <name type="scientific">Stephania japonica</name>
    <dbReference type="NCBI Taxonomy" id="461633"/>
    <lineage>
        <taxon>Eukaryota</taxon>
        <taxon>Viridiplantae</taxon>
        <taxon>Streptophyta</taxon>
        <taxon>Embryophyta</taxon>
        <taxon>Tracheophyta</taxon>
        <taxon>Spermatophyta</taxon>
        <taxon>Magnoliopsida</taxon>
        <taxon>Ranunculales</taxon>
        <taxon>Menispermaceae</taxon>
        <taxon>Menispermoideae</taxon>
        <taxon>Cissampelideae</taxon>
        <taxon>Stephania</taxon>
    </lineage>
</organism>
<evidence type="ECO:0000313" key="1">
    <source>
        <dbReference type="EMBL" id="KAK9109933.1"/>
    </source>
</evidence>
<dbReference type="Proteomes" id="UP001417504">
    <property type="component" value="Unassembled WGS sequence"/>
</dbReference>
<name>A0AAP0I760_9MAGN</name>
<evidence type="ECO:0000313" key="2">
    <source>
        <dbReference type="Proteomes" id="UP001417504"/>
    </source>
</evidence>
<comment type="caution">
    <text evidence="1">The sequence shown here is derived from an EMBL/GenBank/DDBJ whole genome shotgun (WGS) entry which is preliminary data.</text>
</comment>
<reference evidence="1 2" key="1">
    <citation type="submission" date="2024-01" db="EMBL/GenBank/DDBJ databases">
        <title>Genome assemblies of Stephania.</title>
        <authorList>
            <person name="Yang L."/>
        </authorList>
    </citation>
    <scope>NUCLEOTIDE SEQUENCE [LARGE SCALE GENOMIC DNA]</scope>
    <source>
        <strain evidence="1">QJT</strain>
        <tissue evidence="1">Leaf</tissue>
    </source>
</reference>
<accession>A0AAP0I760</accession>
<keyword evidence="2" id="KW-1185">Reference proteome</keyword>
<gene>
    <name evidence="1" type="ORF">Sjap_017993</name>
</gene>
<protein>
    <submittedName>
        <fullName evidence="1">Uncharacterized protein</fullName>
    </submittedName>
</protein>